<feature type="region of interest" description="Disordered" evidence="1">
    <location>
        <begin position="721"/>
        <end position="758"/>
    </location>
</feature>
<dbReference type="SUPFAM" id="SSF52009">
    <property type="entry name" value="Phosphohistidine domain"/>
    <property type="match status" value="1"/>
</dbReference>
<dbReference type="InterPro" id="IPR013815">
    <property type="entry name" value="ATP_grasp_subdomain_1"/>
</dbReference>
<organism evidence="4 5">
    <name type="scientific">Pseudonocardia yuanmonensis</name>
    <dbReference type="NCBI Taxonomy" id="1095914"/>
    <lineage>
        <taxon>Bacteria</taxon>
        <taxon>Bacillati</taxon>
        <taxon>Actinomycetota</taxon>
        <taxon>Actinomycetes</taxon>
        <taxon>Pseudonocardiales</taxon>
        <taxon>Pseudonocardiaceae</taxon>
        <taxon>Pseudonocardia</taxon>
    </lineage>
</organism>
<evidence type="ECO:0000259" key="2">
    <source>
        <dbReference type="Pfam" id="PF00391"/>
    </source>
</evidence>
<dbReference type="Pfam" id="PF00391">
    <property type="entry name" value="PEP-utilizers"/>
    <property type="match status" value="1"/>
</dbReference>
<dbReference type="Gene3D" id="3.50.30.10">
    <property type="entry name" value="Phosphohistidine domain"/>
    <property type="match status" value="1"/>
</dbReference>
<accession>A0ABP8W339</accession>
<dbReference type="PANTHER" id="PTHR43615">
    <property type="entry name" value="PHOSPHOENOLPYRUVATE SYNTHASE-RELATED"/>
    <property type="match status" value="1"/>
</dbReference>
<evidence type="ECO:0000259" key="3">
    <source>
        <dbReference type="Pfam" id="PF01326"/>
    </source>
</evidence>
<dbReference type="EMBL" id="BAABIC010000003">
    <property type="protein sequence ID" value="GAA4679442.1"/>
    <property type="molecule type" value="Genomic_DNA"/>
</dbReference>
<dbReference type="InterPro" id="IPR008279">
    <property type="entry name" value="PEP-util_enz_mobile_dom"/>
</dbReference>
<comment type="caution">
    <text evidence="4">The sequence shown here is derived from an EMBL/GenBank/DDBJ whole genome shotgun (WGS) entry which is preliminary data.</text>
</comment>
<evidence type="ECO:0008006" key="6">
    <source>
        <dbReference type="Google" id="ProtNLM"/>
    </source>
</evidence>
<name>A0ABP8W339_9PSEU</name>
<sequence length="849" mass="88218">MTHTLPLTEGPRILDLALAADPGLVGGKAASLGALLRAGFPVPPGSCVTTAAYRGVADPVVRPLLAEGAAPAALREAVRSAPVPAGLAAAIRALADGPVAVRSSATAEDLPDASFAGQQDTYLDVEGPDAVLDAVRRCWASLWTDRAVAYRAANGIDDHTVALAVVVQRMVPAVSAGVLFTANPVTGRRAETVIDAAPGLGEAVVSGSVDPEHLVLDAAGRVVERRAGGVGPCLSDDRARELAALGRRVAEHHGGPQDLEWAVDGADRVWLVQARPVTTLYPLPEPRAPGLRIYLNVNVAQGVLGPLTTAGQGAFRVLTGSVARLFGIAVPEVSAGAPVLTVAGGRLLVDVTGALRHPVGRIVVPRLFDVMEARSAAVLRRVLADPAFAVLPGRRVRLARALVRVFRRFRVPPRLVGALVAPDRARRAVDAAVRDLRDRLDARGPLPPRARLDRLETTLAHEMPAVAGRAFPVAAAGFVAFGLAAALLRGRARPGELSTVLRGLPHNVTTEMDLALWVLAGRIAADPPSRALVGGPVDAARGALEACTAPAVLADGLREFLGRYGHRAVAEIDLGVPRWREDPSYLLGVLAGYLRADPERTPDRIFAAAVAEAERTAEALAARAVGLRGRAVRLLLRRARALAGLRELPKFTLVTVLDAARADLLAVGEALAASGRIAAAADVVHLTVDDCRAGLAGADLRALVATRRAAYDRERRRRHVPRILLSDGTEPEALPDPAAPPAMPGELRGTPASAGRAEGPARVVLDPAEARLGPGEILVCPSTDPGWTPLFLTAAGLVMEMGGANSHGAVVAREYGIPAVVGVPGAVARIATGQHVVVDGTSGRVLPTP</sequence>
<dbReference type="Proteomes" id="UP001500325">
    <property type="component" value="Unassembled WGS sequence"/>
</dbReference>
<proteinExistence type="predicted"/>
<evidence type="ECO:0000256" key="1">
    <source>
        <dbReference type="SAM" id="MobiDB-lite"/>
    </source>
</evidence>
<feature type="domain" description="Pyruvate phosphate dikinase AMP/ATP-binding" evidence="3">
    <location>
        <begin position="232"/>
        <end position="280"/>
    </location>
</feature>
<dbReference type="InterPro" id="IPR002192">
    <property type="entry name" value="PPDK_AMP/ATP-bd"/>
</dbReference>
<dbReference type="RefSeq" id="WP_345378733.1">
    <property type="nucleotide sequence ID" value="NZ_BAABIC010000003.1"/>
</dbReference>
<dbReference type="SUPFAM" id="SSF56059">
    <property type="entry name" value="Glutathione synthetase ATP-binding domain-like"/>
    <property type="match status" value="1"/>
</dbReference>
<evidence type="ECO:0000313" key="4">
    <source>
        <dbReference type="EMBL" id="GAA4679442.1"/>
    </source>
</evidence>
<feature type="domain" description="PEP-utilising enzyme mobile" evidence="2">
    <location>
        <begin position="774"/>
        <end position="843"/>
    </location>
</feature>
<dbReference type="InterPro" id="IPR051549">
    <property type="entry name" value="PEP_Utilizing_Enz"/>
</dbReference>
<dbReference type="Pfam" id="PF01326">
    <property type="entry name" value="PPDK_N"/>
    <property type="match status" value="2"/>
</dbReference>
<dbReference type="Gene3D" id="3.30.1490.20">
    <property type="entry name" value="ATP-grasp fold, A domain"/>
    <property type="match status" value="1"/>
</dbReference>
<dbReference type="Gene3D" id="3.30.470.20">
    <property type="entry name" value="ATP-grasp fold, B domain"/>
    <property type="match status" value="2"/>
</dbReference>
<gene>
    <name evidence="4" type="ORF">GCM10023215_10670</name>
</gene>
<evidence type="ECO:0000313" key="5">
    <source>
        <dbReference type="Proteomes" id="UP001500325"/>
    </source>
</evidence>
<keyword evidence="5" id="KW-1185">Reference proteome</keyword>
<reference evidence="5" key="1">
    <citation type="journal article" date="2019" name="Int. J. Syst. Evol. Microbiol.">
        <title>The Global Catalogue of Microorganisms (GCM) 10K type strain sequencing project: providing services to taxonomists for standard genome sequencing and annotation.</title>
        <authorList>
            <consortium name="The Broad Institute Genomics Platform"/>
            <consortium name="The Broad Institute Genome Sequencing Center for Infectious Disease"/>
            <person name="Wu L."/>
            <person name="Ma J."/>
        </authorList>
    </citation>
    <scope>NUCLEOTIDE SEQUENCE [LARGE SCALE GENOMIC DNA]</scope>
    <source>
        <strain evidence="5">JCM 18055</strain>
    </source>
</reference>
<dbReference type="InterPro" id="IPR036637">
    <property type="entry name" value="Phosphohistidine_dom_sf"/>
</dbReference>
<feature type="domain" description="Pyruvate phosphate dikinase AMP/ATP-binding" evidence="3">
    <location>
        <begin position="24"/>
        <end position="226"/>
    </location>
</feature>
<protein>
    <recommendedName>
        <fullName evidence="6">Pyruvate, water dikinase</fullName>
    </recommendedName>
</protein>
<dbReference type="PANTHER" id="PTHR43615:SF1">
    <property type="entry name" value="PPDK_N DOMAIN-CONTAINING PROTEIN"/>
    <property type="match status" value="1"/>
</dbReference>